<dbReference type="GO" id="GO:0005856">
    <property type="term" value="C:cytoskeleton"/>
    <property type="evidence" value="ECO:0007669"/>
    <property type="project" value="UniProtKB-SubCell"/>
</dbReference>
<dbReference type="GO" id="GO:0061863">
    <property type="term" value="F:microtubule plus end polymerase"/>
    <property type="evidence" value="ECO:0007669"/>
    <property type="project" value="InterPro"/>
</dbReference>
<comment type="similarity">
    <text evidence="5">Belongs to the TOG/XMAP215 family.</text>
</comment>
<dbReference type="InterPro" id="IPR011989">
    <property type="entry name" value="ARM-like"/>
</dbReference>
<dbReference type="GO" id="GO:0007051">
    <property type="term" value="P:spindle organization"/>
    <property type="evidence" value="ECO:0007669"/>
    <property type="project" value="InterPro"/>
</dbReference>
<dbReference type="SMART" id="SM01349">
    <property type="entry name" value="TOG"/>
    <property type="match status" value="2"/>
</dbReference>
<name>A0A914H232_GLORO</name>
<dbReference type="Pfam" id="PF21041">
    <property type="entry name" value="XMAP215_CLASP_TOG"/>
    <property type="match status" value="2"/>
</dbReference>
<evidence type="ECO:0000256" key="5">
    <source>
        <dbReference type="ARBA" id="ARBA00025722"/>
    </source>
</evidence>
<feature type="compositionally biased region" description="Basic and acidic residues" evidence="7">
    <location>
        <begin position="477"/>
        <end position="490"/>
    </location>
</feature>
<dbReference type="InterPro" id="IPR045110">
    <property type="entry name" value="XMAP215"/>
</dbReference>
<keyword evidence="2" id="KW-0963">Cytoplasm</keyword>
<evidence type="ECO:0000256" key="6">
    <source>
        <dbReference type="PROSITE-ProRule" id="PRU00103"/>
    </source>
</evidence>
<feature type="region of interest" description="Disordered" evidence="7">
    <location>
        <begin position="477"/>
        <end position="581"/>
    </location>
</feature>
<dbReference type="SUPFAM" id="SSF48371">
    <property type="entry name" value="ARM repeat"/>
    <property type="match status" value="1"/>
</dbReference>
<keyword evidence="3" id="KW-0677">Repeat</keyword>
<dbReference type="PANTHER" id="PTHR12609">
    <property type="entry name" value="MICROTUBULE ASSOCIATED PROTEIN XMAP215"/>
    <property type="match status" value="1"/>
</dbReference>
<dbReference type="FunFam" id="1.25.10.10:FF:000019">
    <property type="entry name" value="Cytoskeleton-associated protein 5"/>
    <property type="match status" value="2"/>
</dbReference>
<evidence type="ECO:0000259" key="8">
    <source>
        <dbReference type="SMART" id="SM01349"/>
    </source>
</evidence>
<feature type="repeat" description="HEAT" evidence="6">
    <location>
        <begin position="419"/>
        <end position="455"/>
    </location>
</feature>
<dbReference type="GO" id="GO:0051010">
    <property type="term" value="F:microtubule plus-end binding"/>
    <property type="evidence" value="ECO:0007669"/>
    <property type="project" value="InterPro"/>
</dbReference>
<dbReference type="InterPro" id="IPR016024">
    <property type="entry name" value="ARM-type_fold"/>
</dbReference>
<evidence type="ECO:0000256" key="7">
    <source>
        <dbReference type="SAM" id="MobiDB-lite"/>
    </source>
</evidence>
<dbReference type="Proteomes" id="UP000887572">
    <property type="component" value="Unplaced"/>
</dbReference>
<dbReference type="InterPro" id="IPR021133">
    <property type="entry name" value="HEAT_type_2"/>
</dbReference>
<dbReference type="InterPro" id="IPR048491">
    <property type="entry name" value="XMAP215_CLASP_TOG"/>
</dbReference>
<dbReference type="InterPro" id="IPR034085">
    <property type="entry name" value="TOG"/>
</dbReference>
<feature type="compositionally biased region" description="Polar residues" evidence="7">
    <location>
        <begin position="492"/>
        <end position="506"/>
    </location>
</feature>
<evidence type="ECO:0000256" key="3">
    <source>
        <dbReference type="ARBA" id="ARBA00022737"/>
    </source>
</evidence>
<keyword evidence="4" id="KW-0206">Cytoskeleton</keyword>
<evidence type="ECO:0000256" key="4">
    <source>
        <dbReference type="ARBA" id="ARBA00023212"/>
    </source>
</evidence>
<reference evidence="10" key="1">
    <citation type="submission" date="2022-11" db="UniProtKB">
        <authorList>
            <consortium name="WormBaseParasite"/>
        </authorList>
    </citation>
    <scope>IDENTIFICATION</scope>
</reference>
<feature type="repeat" description="HEAT" evidence="6">
    <location>
        <begin position="144"/>
        <end position="180"/>
    </location>
</feature>
<accession>A0A914H232</accession>
<dbReference type="GO" id="GO:0030951">
    <property type="term" value="P:establishment or maintenance of microtubule cytoskeleton polarity"/>
    <property type="evidence" value="ECO:0007669"/>
    <property type="project" value="InterPro"/>
</dbReference>
<protein>
    <submittedName>
        <fullName evidence="10">TOG domain-containing protein</fullName>
    </submittedName>
</protein>
<evidence type="ECO:0000313" key="9">
    <source>
        <dbReference type="Proteomes" id="UP000887572"/>
    </source>
</evidence>
<dbReference type="GO" id="GO:0046785">
    <property type="term" value="P:microtubule polymerization"/>
    <property type="evidence" value="ECO:0007669"/>
    <property type="project" value="InterPro"/>
</dbReference>
<keyword evidence="9" id="KW-1185">Reference proteome</keyword>
<dbReference type="PROSITE" id="PS50077">
    <property type="entry name" value="HEAT_REPEAT"/>
    <property type="match status" value="2"/>
</dbReference>
<evidence type="ECO:0000256" key="1">
    <source>
        <dbReference type="ARBA" id="ARBA00004245"/>
    </source>
</evidence>
<evidence type="ECO:0000313" key="10">
    <source>
        <dbReference type="WBParaSite" id="Gr19_v10_g13175.t1"/>
    </source>
</evidence>
<feature type="compositionally biased region" description="Basic and acidic residues" evidence="7">
    <location>
        <begin position="507"/>
        <end position="534"/>
    </location>
</feature>
<feature type="domain" description="TOG" evidence="8">
    <location>
        <begin position="249"/>
        <end position="485"/>
    </location>
</feature>
<proteinExistence type="inferred from homology"/>
<dbReference type="AlphaFoldDB" id="A0A914H232"/>
<dbReference type="Gene3D" id="1.25.10.10">
    <property type="entry name" value="Leucine-rich Repeat Variant"/>
    <property type="match status" value="3"/>
</dbReference>
<organism evidence="9 10">
    <name type="scientific">Globodera rostochiensis</name>
    <name type="common">Golden nematode worm</name>
    <name type="synonym">Heterodera rostochiensis</name>
    <dbReference type="NCBI Taxonomy" id="31243"/>
    <lineage>
        <taxon>Eukaryota</taxon>
        <taxon>Metazoa</taxon>
        <taxon>Ecdysozoa</taxon>
        <taxon>Nematoda</taxon>
        <taxon>Chromadorea</taxon>
        <taxon>Rhabditida</taxon>
        <taxon>Tylenchina</taxon>
        <taxon>Tylenchomorpha</taxon>
        <taxon>Tylenchoidea</taxon>
        <taxon>Heteroderidae</taxon>
        <taxon>Heteroderinae</taxon>
        <taxon>Globodera</taxon>
    </lineage>
</organism>
<dbReference type="WBParaSite" id="Gr19_v10_g13175.t1">
    <property type="protein sequence ID" value="Gr19_v10_g13175.t1"/>
    <property type="gene ID" value="Gr19_v10_g13175"/>
</dbReference>
<sequence length="711" mass="79159">MDELLQLLIQNPRLADSPKYREVIERLTKAMANDSNINVVTSAAKCIAGFAKGLRGKFAPHVPLVLPVIFVKFKEKKQMLRDALIECIDAAFACTTLDHLSNAILEALSSKQNPNQKCQLDLFLYRVFRSLSAKDVPKGFLKDLVAALSKHGSDADPEVRDSSFAALGAIMKCIGEKSLSGFLTPELVKDANKMSKIVEYREKAQSEAAALLSLTIAVNVHTDCGRTSTSSVKENAFIIQNNDEMDSWDLLEPVDISSKLTIDFESNKWQERKEAMDELLQLLIQNPRLADSPKYREVIERLTKAMANDSNINVVTSAAKCIAGFAKGLRGKFAPHVPLVLPVIFVKFKEKKQMLRDALIECIDAAFACTTLDHLSNAILEALSSKQNPNQKCQLDLFLYRVFRSLSAKDVPKGFLKDLVAALSKHGSDADPEVRDSSFAALGAIMKCIGEKSLSGFLTPELVKDANKMSKIVEYREKAQSEAPPPKDSHQVAANSTAPNLSSHIMNSKDNEPTSEEKTPNSKSTELIKQHVELEVATSSVNDDEDKNDTSNKTMPDKQKQQKKKRESSVVAKKTEAKDEPTETLMPELIALKSDRAGRIKDEKSLRSLKWNFDTPQTEHVEQLNASLATQHIKAIEYLSEVHAVHPECIISNLDLLLKWSSLRFFDTNPWMRWGKCSTTLKSNLFCRICFLRAETPKTLSEAMFVALFAK</sequence>
<evidence type="ECO:0000256" key="2">
    <source>
        <dbReference type="ARBA" id="ARBA00022490"/>
    </source>
</evidence>
<comment type="subcellular location">
    <subcellularLocation>
        <location evidence="1">Cytoplasm</location>
        <location evidence="1">Cytoskeleton</location>
    </subcellularLocation>
</comment>
<feature type="domain" description="TOG" evidence="8">
    <location>
        <begin position="1"/>
        <end position="210"/>
    </location>
</feature>